<sequence length="740" mass="82840">MQDFQMDYHGRYLVVLELLACLLLSSLILPANGETASVETIDMAEDLAEDLAHPCHRNCSDQPHAMVCNYHFKAEWYTTLSKACYDCPDPASDCRRAHCVAADGVKRPIVTVNRRMPGPSIQVCRGDEIVVDLKNDLMSDTTSIHWHGLHMLGTPYMDGVPQLTQCPVGPATVFRYHFLADKAGTHYWHSHSGFQRADGMFGAIVIRTPDDLLASYYDIDDPSHIFVITDWLEDLTMQKFVYHHHSVHDNKPYNILVNGRGYVAPHIVGDGGHPPLSSVTVSPGQRHRMRTLSNSIQNCPIEVSVDGHQLLLVSKDGSPVQPVLGGSPVQPVLVSSFVIYGGERWDFVLHANNSVGNYWIKFHGLLDCDDRFKSAHQVAVIRYEGAPNELPSDVTNVTWAQTKREGFQVNTLNKAPGDGTFLTAADIHSPPTNLSYEGTPDHVFWLDFDFHPSDNDFFHHEDHYPFYKVKGLYGTRSSQMNYISLLLPPAPPLSQPGDVPPQSYCSAERPPATKHNNCTQDFCGCLHTLTVRKNSLVEMVLIDKGLTYYANHPFHLHGHEFAVIGMGKLGSNTTRQAVLELEKKQQLMRNFNRPPIMDTVTVPDGGYTVIRFWATNPGYWLFHCHIAFHVEVGMGLVVKVGDESMFPPVPDHFPRCGNFDPPRKTNLKNSISSWLAHQGEEKQLITFHLLPSVNESEISSNLGPAYEYAGRSAGSALRFSVRNILMTFMTLVMLFSLNQN</sequence>
<dbReference type="InterPro" id="IPR033138">
    <property type="entry name" value="Cu_oxidase_CS"/>
</dbReference>
<gene>
    <name evidence="10" type="primary">LOC108683045</name>
</gene>
<evidence type="ECO:0000256" key="4">
    <source>
        <dbReference type="ARBA" id="ARBA00023008"/>
    </source>
</evidence>
<dbReference type="CDD" id="cd13884">
    <property type="entry name" value="CuRO_2_tcLCC_insect_like"/>
    <property type="match status" value="1"/>
</dbReference>
<keyword evidence="4" id="KW-0186">Copper</keyword>
<organism evidence="9 10">
    <name type="scientific">Hyalella azteca</name>
    <name type="common">Amphipod</name>
    <dbReference type="NCBI Taxonomy" id="294128"/>
    <lineage>
        <taxon>Eukaryota</taxon>
        <taxon>Metazoa</taxon>
        <taxon>Ecdysozoa</taxon>
        <taxon>Arthropoda</taxon>
        <taxon>Crustacea</taxon>
        <taxon>Multicrustacea</taxon>
        <taxon>Malacostraca</taxon>
        <taxon>Eumalacostraca</taxon>
        <taxon>Peracarida</taxon>
        <taxon>Amphipoda</taxon>
        <taxon>Senticaudata</taxon>
        <taxon>Talitrida</taxon>
        <taxon>Talitroidea</taxon>
        <taxon>Hyalellidae</taxon>
        <taxon>Hyalella</taxon>
    </lineage>
</organism>
<keyword evidence="2" id="KW-0479">Metal-binding</keyword>
<dbReference type="GO" id="GO:0006826">
    <property type="term" value="P:iron ion transport"/>
    <property type="evidence" value="ECO:0007669"/>
    <property type="project" value="TreeGrafter"/>
</dbReference>
<dbReference type="FunFam" id="2.60.40.420:FF:000031">
    <property type="entry name" value="Laccase-2 isoform A"/>
    <property type="match status" value="1"/>
</dbReference>
<feature type="domain" description="Plastocyanin-like" evidence="8">
    <location>
        <begin position="96"/>
        <end position="209"/>
    </location>
</feature>
<proteinExistence type="inferred from homology"/>
<keyword evidence="3" id="KW-0560">Oxidoreductase</keyword>
<dbReference type="RefSeq" id="XP_018027813.1">
    <property type="nucleotide sequence ID" value="XM_018172324.2"/>
</dbReference>
<dbReference type="AlphaFoldDB" id="A0A8B7PNN1"/>
<dbReference type="KEGG" id="hazt:108683045"/>
<dbReference type="InterPro" id="IPR008972">
    <property type="entry name" value="Cupredoxin"/>
</dbReference>
<dbReference type="PROSITE" id="PS00080">
    <property type="entry name" value="MULTICOPPER_OXIDASE2"/>
    <property type="match status" value="1"/>
</dbReference>
<dbReference type="GO" id="GO:0016491">
    <property type="term" value="F:oxidoreductase activity"/>
    <property type="evidence" value="ECO:0007669"/>
    <property type="project" value="UniProtKB-KW"/>
</dbReference>
<dbReference type="Proteomes" id="UP000694843">
    <property type="component" value="Unplaced"/>
</dbReference>
<dbReference type="GeneID" id="108683045"/>
<evidence type="ECO:0000256" key="1">
    <source>
        <dbReference type="ARBA" id="ARBA00010609"/>
    </source>
</evidence>
<dbReference type="PANTHER" id="PTHR11709">
    <property type="entry name" value="MULTI-COPPER OXIDASE"/>
    <property type="match status" value="1"/>
</dbReference>
<reference evidence="10" key="1">
    <citation type="submission" date="2025-08" db="UniProtKB">
        <authorList>
            <consortium name="RefSeq"/>
        </authorList>
    </citation>
    <scope>IDENTIFICATION</scope>
    <source>
        <tissue evidence="10">Whole organism</tissue>
    </source>
</reference>
<protein>
    <submittedName>
        <fullName evidence="10">Oxidoreductase OpS5-like</fullName>
    </submittedName>
</protein>
<evidence type="ECO:0000259" key="8">
    <source>
        <dbReference type="Pfam" id="PF07732"/>
    </source>
</evidence>
<dbReference type="InterPro" id="IPR011706">
    <property type="entry name" value="Cu-oxidase_C"/>
</dbReference>
<dbReference type="PROSITE" id="PS00079">
    <property type="entry name" value="MULTICOPPER_OXIDASE1"/>
    <property type="match status" value="1"/>
</dbReference>
<feature type="transmembrane region" description="Helical" evidence="5">
    <location>
        <begin position="12"/>
        <end position="31"/>
    </location>
</feature>
<dbReference type="Pfam" id="PF07731">
    <property type="entry name" value="Cu-oxidase_2"/>
    <property type="match status" value="1"/>
</dbReference>
<accession>A0A8B7PNN1</accession>
<keyword evidence="5" id="KW-0812">Transmembrane</keyword>
<evidence type="ECO:0000259" key="7">
    <source>
        <dbReference type="Pfam" id="PF07731"/>
    </source>
</evidence>
<dbReference type="Pfam" id="PF07732">
    <property type="entry name" value="Cu-oxidase_3"/>
    <property type="match status" value="1"/>
</dbReference>
<dbReference type="InterPro" id="IPR001117">
    <property type="entry name" value="Cu-oxidase_2nd"/>
</dbReference>
<dbReference type="GO" id="GO:0005507">
    <property type="term" value="F:copper ion binding"/>
    <property type="evidence" value="ECO:0007669"/>
    <property type="project" value="InterPro"/>
</dbReference>
<evidence type="ECO:0000256" key="5">
    <source>
        <dbReference type="SAM" id="Phobius"/>
    </source>
</evidence>
<comment type="similarity">
    <text evidence="1">Belongs to the multicopper oxidase family.</text>
</comment>
<dbReference type="Gene3D" id="2.60.40.420">
    <property type="entry name" value="Cupredoxins - blue copper proteins"/>
    <property type="match status" value="3"/>
</dbReference>
<dbReference type="OrthoDB" id="2121828at2759"/>
<dbReference type="CDD" id="cd13858">
    <property type="entry name" value="CuRO_1_tcLCC2_insect_like"/>
    <property type="match status" value="1"/>
</dbReference>
<dbReference type="PANTHER" id="PTHR11709:SF394">
    <property type="entry name" value="FI03373P-RELATED"/>
    <property type="match status" value="1"/>
</dbReference>
<dbReference type="FunFam" id="2.60.40.420:FF:000045">
    <property type="entry name" value="Laccase 2"/>
    <property type="match status" value="1"/>
</dbReference>
<evidence type="ECO:0000259" key="6">
    <source>
        <dbReference type="Pfam" id="PF00394"/>
    </source>
</evidence>
<dbReference type="CDD" id="cd13905">
    <property type="entry name" value="CuRO_3_tcLLC2_insect_like"/>
    <property type="match status" value="1"/>
</dbReference>
<evidence type="ECO:0000256" key="2">
    <source>
        <dbReference type="ARBA" id="ARBA00022723"/>
    </source>
</evidence>
<keyword evidence="5" id="KW-0472">Membrane</keyword>
<dbReference type="InterPro" id="IPR045087">
    <property type="entry name" value="Cu-oxidase_fam"/>
</dbReference>
<dbReference type="OMA" id="QAWQGIF"/>
<dbReference type="GO" id="GO:0005886">
    <property type="term" value="C:plasma membrane"/>
    <property type="evidence" value="ECO:0007669"/>
    <property type="project" value="TreeGrafter"/>
</dbReference>
<name>A0A8B7PNN1_HYAAZ</name>
<evidence type="ECO:0000313" key="9">
    <source>
        <dbReference type="Proteomes" id="UP000694843"/>
    </source>
</evidence>
<feature type="domain" description="Plastocyanin-like" evidence="7">
    <location>
        <begin position="510"/>
        <end position="643"/>
    </location>
</feature>
<dbReference type="InterPro" id="IPR002355">
    <property type="entry name" value="Cu_oxidase_Cu_BS"/>
</dbReference>
<dbReference type="InterPro" id="IPR011707">
    <property type="entry name" value="Cu-oxidase-like_N"/>
</dbReference>
<dbReference type="SUPFAM" id="SSF49503">
    <property type="entry name" value="Cupredoxins"/>
    <property type="match status" value="3"/>
</dbReference>
<evidence type="ECO:0000313" key="10">
    <source>
        <dbReference type="RefSeq" id="XP_018027813.1"/>
    </source>
</evidence>
<feature type="domain" description="Plastocyanin-like" evidence="6">
    <location>
        <begin position="225"/>
        <end position="386"/>
    </location>
</feature>
<keyword evidence="9" id="KW-1185">Reference proteome</keyword>
<dbReference type="Pfam" id="PF00394">
    <property type="entry name" value="Cu-oxidase"/>
    <property type="match status" value="1"/>
</dbReference>
<evidence type="ECO:0000256" key="3">
    <source>
        <dbReference type="ARBA" id="ARBA00023002"/>
    </source>
</evidence>
<keyword evidence="5" id="KW-1133">Transmembrane helix</keyword>